<dbReference type="InterPro" id="IPR011049">
    <property type="entry name" value="Serralysin-like_metalloprot_C"/>
</dbReference>
<dbReference type="Pfam" id="PF00353">
    <property type="entry name" value="HemolysinCabind"/>
    <property type="match status" value="4"/>
</dbReference>
<sequence>MANSNGTYLDDYLECGSGNDSVFGFGGNDTLIGGAGDDTLNSGSDNDTLIGGTGNDVLLGGPGNDLMSGGSGNDYLDGGSGNDSMYGGTGDDTYLIDSTGDVVNESSGNGTDTIISSINYTLGANLEKLILTDCAYNGYGNILNNTIVGNDKDNYLWGNSGNDDLYGNGGNDTLHGGFGNDSLFGGTGDDTLIGASGNDLLIGDVGNDFLFGYAGNDSLFGDSGNDFIQGYQSSSQGELDILTGGTGADTFVLGKNGFVTEIGYIGDGDSGYATITDFNGLEGDKVQLGGLEADIDNGNYTLSGNNLYYNGDLIAAFQGSTDFDIYNPAHVMF</sequence>
<evidence type="ECO:0000256" key="2">
    <source>
        <dbReference type="ARBA" id="ARBA00022525"/>
    </source>
</evidence>
<dbReference type="OrthoDB" id="439904at2"/>
<keyword evidence="2" id="KW-0964">Secreted</keyword>
<dbReference type="PANTHER" id="PTHR38340:SF1">
    <property type="entry name" value="S-LAYER PROTEIN"/>
    <property type="match status" value="1"/>
</dbReference>
<proteinExistence type="predicted"/>
<dbReference type="SUPFAM" id="SSF51120">
    <property type="entry name" value="beta-Roll"/>
    <property type="match status" value="3"/>
</dbReference>
<comment type="subcellular location">
    <subcellularLocation>
        <location evidence="1">Secreted</location>
    </subcellularLocation>
</comment>
<dbReference type="EMBL" id="CP017599">
    <property type="protein sequence ID" value="AOX02274.1"/>
    <property type="molecule type" value="Genomic_DNA"/>
</dbReference>
<name>A0A1D8TXG8_9CYAN</name>
<dbReference type="InterPro" id="IPR050557">
    <property type="entry name" value="RTX_toxin/Mannuronan_C5-epim"/>
</dbReference>
<dbReference type="PROSITE" id="PS00330">
    <property type="entry name" value="HEMOLYSIN_CALCIUM"/>
    <property type="match status" value="2"/>
</dbReference>
<dbReference type="Proteomes" id="UP000177870">
    <property type="component" value="Chromosome"/>
</dbReference>
<evidence type="ECO:0000313" key="4">
    <source>
        <dbReference type="Proteomes" id="UP000177870"/>
    </source>
</evidence>
<dbReference type="STRING" id="1458985.BJP34_25050"/>
<organism evidence="3 4">
    <name type="scientific">Moorena producens PAL-8-15-08-1</name>
    <dbReference type="NCBI Taxonomy" id="1458985"/>
    <lineage>
        <taxon>Bacteria</taxon>
        <taxon>Bacillati</taxon>
        <taxon>Cyanobacteriota</taxon>
        <taxon>Cyanophyceae</taxon>
        <taxon>Coleofasciculales</taxon>
        <taxon>Coleofasciculaceae</taxon>
        <taxon>Moorena</taxon>
    </lineage>
</organism>
<dbReference type="RefSeq" id="WP_070394693.1">
    <property type="nucleotide sequence ID" value="NZ_CP017599.1"/>
</dbReference>
<gene>
    <name evidence="3" type="ORF">BJP34_25050</name>
</gene>
<evidence type="ECO:0000256" key="1">
    <source>
        <dbReference type="ARBA" id="ARBA00004613"/>
    </source>
</evidence>
<evidence type="ECO:0008006" key="5">
    <source>
        <dbReference type="Google" id="ProtNLM"/>
    </source>
</evidence>
<dbReference type="InterPro" id="IPR001343">
    <property type="entry name" value="Hemolysn_Ca-bd"/>
</dbReference>
<accession>A0A1D8TXG8</accession>
<dbReference type="GO" id="GO:0005509">
    <property type="term" value="F:calcium ion binding"/>
    <property type="evidence" value="ECO:0007669"/>
    <property type="project" value="InterPro"/>
</dbReference>
<evidence type="ECO:0000313" key="3">
    <source>
        <dbReference type="EMBL" id="AOX02274.1"/>
    </source>
</evidence>
<dbReference type="GO" id="GO:0005576">
    <property type="term" value="C:extracellular region"/>
    <property type="evidence" value="ECO:0007669"/>
    <property type="project" value="UniProtKB-SubCell"/>
</dbReference>
<reference evidence="4" key="1">
    <citation type="submission" date="2016-10" db="EMBL/GenBank/DDBJ databases">
        <title>Comparative genomics uncovers the prolific and rare metabolic potential of the cyanobacterial genus Moorea.</title>
        <authorList>
            <person name="Leao T."/>
            <person name="Castelao G."/>
            <person name="Korobeynikov A."/>
            <person name="Monroe E.A."/>
            <person name="Podell S."/>
            <person name="Glukhov E."/>
            <person name="Allen E."/>
            <person name="Gerwick W.H."/>
            <person name="Gerwick L."/>
        </authorList>
    </citation>
    <scope>NUCLEOTIDE SEQUENCE [LARGE SCALE GENOMIC DNA]</scope>
    <source>
        <strain evidence="4">PAL-8-15-08-1</strain>
    </source>
</reference>
<protein>
    <recommendedName>
        <fullName evidence="5">Calcium-binding protein</fullName>
    </recommendedName>
</protein>
<dbReference type="KEGG" id="mpro:BJP34_25050"/>
<dbReference type="Gene3D" id="2.150.10.10">
    <property type="entry name" value="Serralysin-like metalloprotease, C-terminal"/>
    <property type="match status" value="4"/>
</dbReference>
<dbReference type="InterPro" id="IPR018511">
    <property type="entry name" value="Hemolysin-typ_Ca-bd_CS"/>
</dbReference>
<dbReference type="PANTHER" id="PTHR38340">
    <property type="entry name" value="S-LAYER PROTEIN"/>
    <property type="match status" value="1"/>
</dbReference>
<dbReference type="PRINTS" id="PR00313">
    <property type="entry name" value="CABNDNGRPT"/>
</dbReference>
<dbReference type="AlphaFoldDB" id="A0A1D8TXG8"/>